<keyword evidence="2" id="KW-1185">Reference proteome</keyword>
<dbReference type="AlphaFoldDB" id="A0A6N9Q2L8"/>
<evidence type="ECO:0000313" key="1">
    <source>
        <dbReference type="EMBL" id="NBI29004.1"/>
    </source>
</evidence>
<accession>A0A6N9Q2L8</accession>
<gene>
    <name evidence="1" type="ORF">ERL59_08535</name>
</gene>
<evidence type="ECO:0000313" key="2">
    <source>
        <dbReference type="Proteomes" id="UP000448943"/>
    </source>
</evidence>
<sequence length="154" mass="16558">MGVFDESICDCCVCPMQCVLEQLEGQLVGLRTTAGNFDAILDNVNNFIVNYTDGVSSNRNLAISQIIAFEFDPELNPNGIRLKPLKNSVGECKCIEDPITNLLNSLKGKEEVEIIFLNGSISGIITNVGNGVVLVGDNVIISTCNIIIVTPIPT</sequence>
<proteinExistence type="predicted"/>
<dbReference type="Proteomes" id="UP000448943">
    <property type="component" value="Unassembled WGS sequence"/>
</dbReference>
<reference evidence="1 2" key="1">
    <citation type="submission" date="2019-01" db="EMBL/GenBank/DDBJ databases">
        <title>Chengkuizengella sp. nov., isolated from deep-sea sediment of East Pacific Ocean.</title>
        <authorList>
            <person name="Yang J."/>
            <person name="Lai Q."/>
            <person name="Shao Z."/>
        </authorList>
    </citation>
    <scope>NUCLEOTIDE SEQUENCE [LARGE SCALE GENOMIC DNA]</scope>
    <source>
        <strain evidence="1 2">YPA3-1-1</strain>
    </source>
</reference>
<protein>
    <submittedName>
        <fullName evidence="1">Uncharacterized protein</fullName>
    </submittedName>
</protein>
<name>A0A6N9Q2L8_9BACL</name>
<dbReference type="OrthoDB" id="2881384at2"/>
<dbReference type="RefSeq" id="WP_160645804.1">
    <property type="nucleotide sequence ID" value="NZ_SIJB01000020.1"/>
</dbReference>
<dbReference type="EMBL" id="SIJB01000020">
    <property type="protein sequence ID" value="NBI29004.1"/>
    <property type="molecule type" value="Genomic_DNA"/>
</dbReference>
<comment type="caution">
    <text evidence="1">The sequence shown here is derived from an EMBL/GenBank/DDBJ whole genome shotgun (WGS) entry which is preliminary data.</text>
</comment>
<organism evidence="1 2">
    <name type="scientific">Chengkuizengella marina</name>
    <dbReference type="NCBI Taxonomy" id="2507566"/>
    <lineage>
        <taxon>Bacteria</taxon>
        <taxon>Bacillati</taxon>
        <taxon>Bacillota</taxon>
        <taxon>Bacilli</taxon>
        <taxon>Bacillales</taxon>
        <taxon>Paenibacillaceae</taxon>
        <taxon>Chengkuizengella</taxon>
    </lineage>
</organism>